<keyword evidence="5 8" id="KW-0560">Oxidoreductase</keyword>
<gene>
    <name evidence="8" type="ORF">DJ021_10080</name>
</gene>
<dbReference type="Pfam" id="PF01218">
    <property type="entry name" value="Coprogen_oxidas"/>
    <property type="match status" value="1"/>
</dbReference>
<dbReference type="Proteomes" id="UP000249842">
    <property type="component" value="Unassembled WGS sequence"/>
</dbReference>
<comment type="similarity">
    <text evidence="2">Belongs to the aerobic coproporphyrinogen-III oxidase family.</text>
</comment>
<keyword evidence="7" id="KW-0627">Porphyrin biosynthesis</keyword>
<dbReference type="Gene3D" id="3.40.1500.10">
    <property type="entry name" value="Coproporphyrinogen III oxidase, aerobic"/>
    <property type="match status" value="1"/>
</dbReference>
<keyword evidence="9" id="KW-1185">Reference proteome</keyword>
<dbReference type="GO" id="GO:0004109">
    <property type="term" value="F:coproporphyrinogen oxidase activity"/>
    <property type="evidence" value="ECO:0007669"/>
    <property type="project" value="UniProtKB-EC"/>
</dbReference>
<dbReference type="PIRSF" id="PIRSF000166">
    <property type="entry name" value="Coproporphyri_ox"/>
    <property type="match status" value="1"/>
</dbReference>
<proteinExistence type="inferred from homology"/>
<name>A0A328B0N3_9CAUL</name>
<dbReference type="PANTHER" id="PTHR10755:SF0">
    <property type="entry name" value="OXYGEN-DEPENDENT COPROPORPHYRINOGEN-III OXIDASE, MITOCHONDRIAL"/>
    <property type="match status" value="1"/>
</dbReference>
<dbReference type="RefSeq" id="WP_111457418.1">
    <property type="nucleotide sequence ID" value="NZ_QFYP01000001.1"/>
</dbReference>
<dbReference type="GO" id="GO:0006782">
    <property type="term" value="P:protoporphyrinogen IX biosynthetic process"/>
    <property type="evidence" value="ECO:0007669"/>
    <property type="project" value="TreeGrafter"/>
</dbReference>
<dbReference type="GO" id="GO:0005737">
    <property type="term" value="C:cytoplasm"/>
    <property type="evidence" value="ECO:0007669"/>
    <property type="project" value="TreeGrafter"/>
</dbReference>
<evidence type="ECO:0000256" key="7">
    <source>
        <dbReference type="ARBA" id="ARBA00023244"/>
    </source>
</evidence>
<evidence type="ECO:0000256" key="4">
    <source>
        <dbReference type="ARBA" id="ARBA00012869"/>
    </source>
</evidence>
<dbReference type="EMBL" id="QFYP01000001">
    <property type="protein sequence ID" value="RAK60125.1"/>
    <property type="molecule type" value="Genomic_DNA"/>
</dbReference>
<dbReference type="PROSITE" id="PS01021">
    <property type="entry name" value="COPROGEN_OXIDASE"/>
    <property type="match status" value="1"/>
</dbReference>
<dbReference type="InterPro" id="IPR001260">
    <property type="entry name" value="Coprogen_oxidase_aer"/>
</dbReference>
<dbReference type="PRINTS" id="PR00073">
    <property type="entry name" value="COPRGNOXDASE"/>
</dbReference>
<reference evidence="9" key="1">
    <citation type="submission" date="2018-05" db="EMBL/GenBank/DDBJ databases">
        <authorList>
            <person name="Li X."/>
        </authorList>
    </citation>
    <scope>NUCLEOTIDE SEQUENCE [LARGE SCALE GENOMIC DNA]</scope>
    <source>
        <strain evidence="9">HKS-05</strain>
    </source>
</reference>
<evidence type="ECO:0000256" key="6">
    <source>
        <dbReference type="ARBA" id="ARBA00023133"/>
    </source>
</evidence>
<dbReference type="AlphaFoldDB" id="A0A328B0N3"/>
<dbReference type="InterPro" id="IPR018375">
    <property type="entry name" value="Coprogen_oxidase_CS"/>
</dbReference>
<organism evidence="8 9">
    <name type="scientific">Phenylobacterium hankyongense</name>
    <dbReference type="NCBI Taxonomy" id="1813876"/>
    <lineage>
        <taxon>Bacteria</taxon>
        <taxon>Pseudomonadati</taxon>
        <taxon>Pseudomonadota</taxon>
        <taxon>Alphaproteobacteria</taxon>
        <taxon>Caulobacterales</taxon>
        <taxon>Caulobacteraceae</taxon>
        <taxon>Phenylobacterium</taxon>
    </lineage>
</organism>
<dbReference type="SUPFAM" id="SSF102886">
    <property type="entry name" value="Coproporphyrinogen III oxidase"/>
    <property type="match status" value="1"/>
</dbReference>
<comment type="caution">
    <text evidence="8">The sequence shown here is derived from an EMBL/GenBank/DDBJ whole genome shotgun (WGS) entry which is preliminary data.</text>
</comment>
<evidence type="ECO:0000313" key="9">
    <source>
        <dbReference type="Proteomes" id="UP000249842"/>
    </source>
</evidence>
<accession>A0A328B0N3</accession>
<evidence type="ECO:0000256" key="3">
    <source>
        <dbReference type="ARBA" id="ARBA00011738"/>
    </source>
</evidence>
<comment type="pathway">
    <text evidence="1">Porphyrin-containing compound metabolism; protoporphyrin-IX biosynthesis; protoporphyrinogen-IX from coproporphyrinogen-III (O2 route): step 1/1.</text>
</comment>
<evidence type="ECO:0000256" key="1">
    <source>
        <dbReference type="ARBA" id="ARBA00005168"/>
    </source>
</evidence>
<dbReference type="InterPro" id="IPR036406">
    <property type="entry name" value="Coprogen_oxidase_aer_sf"/>
</dbReference>
<comment type="subunit">
    <text evidence="3">Homodimer.</text>
</comment>
<dbReference type="NCBIfam" id="NF003727">
    <property type="entry name" value="PRK05330.1"/>
    <property type="match status" value="1"/>
</dbReference>
<dbReference type="OrthoDB" id="9777553at2"/>
<dbReference type="EC" id="1.3.3.3" evidence="4"/>
<sequence>MSNLTPPNLTGEIEQRRARAQAWFESLQQRICAELERLEDEAPAELYPEPAGRFEMRPWTRETGVGGGIGGYFKGRLFEKACVHTSAATSRFSPEMAATMPGADKDPSYVSASISLIVHPRSPRAPTVHLNTRFLSTAVSWFGGGADLTPMLPEQRSQDADDAVLFHRAMQAACDAFDPEWYGRYKAWCDEYFYLPHRKEPRGVGGIFYDRHDSGDFERDFAFTQAVGEAFLEVYPKIVRHRMDEPWTEEDRQAQLVQRGRYVEFNLLYDRGTTFGLKAGGNIETILSSMPPMVSWP</sequence>
<keyword evidence="6" id="KW-0350">Heme biosynthesis</keyword>
<evidence type="ECO:0000313" key="8">
    <source>
        <dbReference type="EMBL" id="RAK60125.1"/>
    </source>
</evidence>
<evidence type="ECO:0000256" key="5">
    <source>
        <dbReference type="ARBA" id="ARBA00023002"/>
    </source>
</evidence>
<evidence type="ECO:0000256" key="2">
    <source>
        <dbReference type="ARBA" id="ARBA00010644"/>
    </source>
</evidence>
<dbReference type="PANTHER" id="PTHR10755">
    <property type="entry name" value="COPROPORPHYRINOGEN III OXIDASE, MITOCHONDRIAL"/>
    <property type="match status" value="1"/>
</dbReference>
<protein>
    <recommendedName>
        <fullName evidence="4">coproporphyrinogen oxidase</fullName>
        <ecNumber evidence="4">1.3.3.3</ecNumber>
    </recommendedName>
</protein>